<name>A0A849H4I0_9MICO</name>
<dbReference type="Proteomes" id="UP000588586">
    <property type="component" value="Unassembled WGS sequence"/>
</dbReference>
<dbReference type="InterPro" id="IPR029068">
    <property type="entry name" value="Glyas_Bleomycin-R_OHBP_Dase"/>
</dbReference>
<dbReference type="InterPro" id="IPR037523">
    <property type="entry name" value="VOC_core"/>
</dbReference>
<dbReference type="RefSeq" id="WP_171241829.1">
    <property type="nucleotide sequence ID" value="NZ_JABEPQ010000001.1"/>
</dbReference>
<evidence type="ECO:0000313" key="2">
    <source>
        <dbReference type="EMBL" id="NNM44700.1"/>
    </source>
</evidence>
<dbReference type="PANTHER" id="PTHR35908:SF1">
    <property type="entry name" value="CONSERVED PROTEIN"/>
    <property type="match status" value="1"/>
</dbReference>
<comment type="caution">
    <text evidence="2">The sequence shown here is derived from an EMBL/GenBank/DDBJ whole genome shotgun (WGS) entry which is preliminary data.</text>
</comment>
<evidence type="ECO:0000259" key="1">
    <source>
        <dbReference type="PROSITE" id="PS51819"/>
    </source>
</evidence>
<dbReference type="CDD" id="cd06587">
    <property type="entry name" value="VOC"/>
    <property type="match status" value="1"/>
</dbReference>
<dbReference type="Gene3D" id="3.10.180.10">
    <property type="entry name" value="2,3-Dihydroxybiphenyl 1,2-Dioxygenase, domain 1"/>
    <property type="match status" value="2"/>
</dbReference>
<proteinExistence type="predicted"/>
<reference evidence="2 3" key="1">
    <citation type="submission" date="2020-04" db="EMBL/GenBank/DDBJ databases">
        <title>Knoellia sp. isolate from air conditioner.</title>
        <authorList>
            <person name="Chea S."/>
            <person name="Kim D.-U."/>
        </authorList>
    </citation>
    <scope>NUCLEOTIDE SEQUENCE [LARGE SCALE GENOMIC DNA]</scope>
    <source>
        <strain evidence="2 3">DB2414S</strain>
    </source>
</reference>
<dbReference type="SUPFAM" id="SSF54593">
    <property type="entry name" value="Glyoxalase/Bleomycin resistance protein/Dihydroxybiphenyl dioxygenase"/>
    <property type="match status" value="2"/>
</dbReference>
<dbReference type="EMBL" id="JABEPQ010000001">
    <property type="protein sequence ID" value="NNM44700.1"/>
    <property type="molecule type" value="Genomic_DNA"/>
</dbReference>
<gene>
    <name evidence="2" type="ORF">HJG52_01620</name>
</gene>
<sequence length="239" mass="26160">MYLENLVFDAVDPQRLGRFWEAALGSRKLTDEPGIYETRLSVPDGPELDLCFGRVEAAPTEPLRLHLDLRGDAEQEAVAARLRELGATDLDIGQGDVPWIVMADPEGNPFCVMESREVYSNTGPIAAIPIDSADPERDGKFWSWLTGWVPAPGVSPVTLRHPSMRGVLLEFGPEPGPIGDGKNRLHLDVRLETGDDPDAVFAKVVELGGGDFPHNWGELPWRVCVDPSGNQFCLLPARG</sequence>
<evidence type="ECO:0000313" key="3">
    <source>
        <dbReference type="Proteomes" id="UP000588586"/>
    </source>
</evidence>
<keyword evidence="3" id="KW-1185">Reference proteome</keyword>
<dbReference type="PROSITE" id="PS51819">
    <property type="entry name" value="VOC"/>
    <property type="match status" value="1"/>
</dbReference>
<dbReference type="Pfam" id="PF18029">
    <property type="entry name" value="Glyoxalase_6"/>
    <property type="match status" value="2"/>
</dbReference>
<dbReference type="AlphaFoldDB" id="A0A849H4I0"/>
<dbReference type="InterPro" id="IPR041581">
    <property type="entry name" value="Glyoxalase_6"/>
</dbReference>
<feature type="domain" description="VOC" evidence="1">
    <location>
        <begin position="2"/>
        <end position="115"/>
    </location>
</feature>
<organism evidence="2 3">
    <name type="scientific">Knoellia koreensis</name>
    <dbReference type="NCBI Taxonomy" id="2730921"/>
    <lineage>
        <taxon>Bacteria</taxon>
        <taxon>Bacillati</taxon>
        <taxon>Actinomycetota</taxon>
        <taxon>Actinomycetes</taxon>
        <taxon>Micrococcales</taxon>
        <taxon>Intrasporangiaceae</taxon>
        <taxon>Knoellia</taxon>
    </lineage>
</organism>
<accession>A0A849H4I0</accession>
<dbReference type="PANTHER" id="PTHR35908">
    <property type="entry name" value="HYPOTHETICAL FUSION PROTEIN"/>
    <property type="match status" value="1"/>
</dbReference>
<protein>
    <submittedName>
        <fullName evidence="2">VOC family protein</fullName>
    </submittedName>
</protein>